<evidence type="ECO:0000256" key="1">
    <source>
        <dbReference type="ARBA" id="ARBA00001526"/>
    </source>
</evidence>
<accession>A0AA36FSS1</accession>
<dbReference type="Gene3D" id="3.60.15.10">
    <property type="entry name" value="Ribonuclease Z/Hydroxyacylglutathione hydrolase-like"/>
    <property type="match status" value="1"/>
</dbReference>
<keyword evidence="11" id="KW-0234">DNA repair</keyword>
<evidence type="ECO:0000313" key="19">
    <source>
        <dbReference type="Proteomes" id="UP001177023"/>
    </source>
</evidence>
<evidence type="ECO:0000256" key="8">
    <source>
        <dbReference type="ARBA" id="ARBA00022763"/>
    </source>
</evidence>
<dbReference type="EMBL" id="CATQJA010001087">
    <property type="protein sequence ID" value="CAJ0565657.1"/>
    <property type="molecule type" value="Genomic_DNA"/>
</dbReference>
<dbReference type="Proteomes" id="UP001177023">
    <property type="component" value="Unassembled WGS sequence"/>
</dbReference>
<evidence type="ECO:0000256" key="5">
    <source>
        <dbReference type="ARBA" id="ARBA00012865"/>
    </source>
</evidence>
<keyword evidence="12" id="KW-0539">Nucleus</keyword>
<evidence type="ECO:0000256" key="7">
    <source>
        <dbReference type="ARBA" id="ARBA00022722"/>
    </source>
</evidence>
<dbReference type="InterPro" id="IPR036866">
    <property type="entry name" value="RibonucZ/Hydroxyglut_hydro"/>
</dbReference>
<reference evidence="18" key="1">
    <citation type="submission" date="2023-06" db="EMBL/GenBank/DDBJ databases">
        <authorList>
            <person name="Delattre M."/>
        </authorList>
    </citation>
    <scope>NUCLEOTIDE SEQUENCE</scope>
    <source>
        <strain evidence="18">AF72</strain>
    </source>
</reference>
<dbReference type="EC" id="3.5.2.6" evidence="5"/>
<dbReference type="GO" id="GO:0000723">
    <property type="term" value="P:telomere maintenance"/>
    <property type="evidence" value="ECO:0007669"/>
    <property type="project" value="TreeGrafter"/>
</dbReference>
<keyword evidence="19" id="KW-1185">Reference proteome</keyword>
<evidence type="ECO:0000256" key="15">
    <source>
        <dbReference type="ARBA" id="ARBA00042738"/>
    </source>
</evidence>
<comment type="catalytic activity">
    <reaction evidence="1">
        <text>a beta-lactam + H2O = a substituted beta-amino acid</text>
        <dbReference type="Rhea" id="RHEA:20401"/>
        <dbReference type="ChEBI" id="CHEBI:15377"/>
        <dbReference type="ChEBI" id="CHEBI:35627"/>
        <dbReference type="ChEBI" id="CHEBI:140347"/>
        <dbReference type="EC" id="3.5.2.6"/>
    </reaction>
</comment>
<evidence type="ECO:0000256" key="11">
    <source>
        <dbReference type="ARBA" id="ARBA00023204"/>
    </source>
</evidence>
<evidence type="ECO:0000259" key="17">
    <source>
        <dbReference type="Pfam" id="PF07522"/>
    </source>
</evidence>
<evidence type="ECO:0000256" key="4">
    <source>
        <dbReference type="ARBA" id="ARBA00010304"/>
    </source>
</evidence>
<dbReference type="GO" id="GO:0000781">
    <property type="term" value="C:chromosome, telomeric region"/>
    <property type="evidence" value="ECO:0007669"/>
    <property type="project" value="UniProtKB-SubCell"/>
</dbReference>
<dbReference type="GO" id="GO:0036297">
    <property type="term" value="P:interstrand cross-link repair"/>
    <property type="evidence" value="ECO:0007669"/>
    <property type="project" value="TreeGrafter"/>
</dbReference>
<dbReference type="GO" id="GO:0006303">
    <property type="term" value="P:double-strand break repair via nonhomologous end joining"/>
    <property type="evidence" value="ECO:0007669"/>
    <property type="project" value="TreeGrafter"/>
</dbReference>
<proteinExistence type="inferred from homology"/>
<comment type="caution">
    <text evidence="18">The sequence shown here is derived from an EMBL/GenBank/DDBJ whole genome shotgun (WGS) entry which is preliminary data.</text>
</comment>
<evidence type="ECO:0000256" key="14">
    <source>
        <dbReference type="ARBA" id="ARBA00041693"/>
    </source>
</evidence>
<dbReference type="GO" id="GO:0005634">
    <property type="term" value="C:nucleus"/>
    <property type="evidence" value="ECO:0007669"/>
    <property type="project" value="UniProtKB-SubCell"/>
</dbReference>
<evidence type="ECO:0000256" key="6">
    <source>
        <dbReference type="ARBA" id="ARBA00022454"/>
    </source>
</evidence>
<dbReference type="PANTHER" id="PTHR23240">
    <property type="entry name" value="DNA CROSS-LINK REPAIR PROTEIN PSO2/SNM1-RELATED"/>
    <property type="match status" value="1"/>
</dbReference>
<keyword evidence="6" id="KW-0158">Chromosome</keyword>
<comment type="similarity">
    <text evidence="4">Belongs to the DNA repair metallo-beta-lactamase (DRMBL) family.</text>
</comment>
<evidence type="ECO:0000256" key="10">
    <source>
        <dbReference type="ARBA" id="ARBA00022895"/>
    </source>
</evidence>
<evidence type="ECO:0000256" key="3">
    <source>
        <dbReference type="ARBA" id="ARBA00004574"/>
    </source>
</evidence>
<name>A0AA36FSS1_9BILA</name>
<dbReference type="SUPFAM" id="SSF56281">
    <property type="entry name" value="Metallo-hydrolase/oxidoreductase"/>
    <property type="match status" value="1"/>
</dbReference>
<dbReference type="Gene3D" id="3.40.50.12650">
    <property type="match status" value="1"/>
</dbReference>
<dbReference type="InterPro" id="IPR011084">
    <property type="entry name" value="DRMBL"/>
</dbReference>
<comment type="subcellular location">
    <subcellularLocation>
        <location evidence="3">Chromosome</location>
        <location evidence="3">Telomere</location>
    </subcellularLocation>
    <subcellularLocation>
        <location evidence="2">Nucleus</location>
    </subcellularLocation>
</comment>
<evidence type="ECO:0000313" key="18">
    <source>
        <dbReference type="EMBL" id="CAJ0565657.1"/>
    </source>
</evidence>
<keyword evidence="10" id="KW-0779">Telomere</keyword>
<dbReference type="Pfam" id="PF07522">
    <property type="entry name" value="DRMBL"/>
    <property type="match status" value="1"/>
</dbReference>
<dbReference type="GO" id="GO:0008800">
    <property type="term" value="F:beta-lactamase activity"/>
    <property type="evidence" value="ECO:0007669"/>
    <property type="project" value="UniProtKB-EC"/>
</dbReference>
<organism evidence="18 19">
    <name type="scientific">Mesorhabditis spiculigera</name>
    <dbReference type="NCBI Taxonomy" id="96644"/>
    <lineage>
        <taxon>Eukaryota</taxon>
        <taxon>Metazoa</taxon>
        <taxon>Ecdysozoa</taxon>
        <taxon>Nematoda</taxon>
        <taxon>Chromadorea</taxon>
        <taxon>Rhabditida</taxon>
        <taxon>Rhabditina</taxon>
        <taxon>Rhabditomorpha</taxon>
        <taxon>Rhabditoidea</taxon>
        <taxon>Rhabditidae</taxon>
        <taxon>Mesorhabditinae</taxon>
        <taxon>Mesorhabditis</taxon>
    </lineage>
</organism>
<evidence type="ECO:0000256" key="13">
    <source>
        <dbReference type="ARBA" id="ARBA00039555"/>
    </source>
</evidence>
<feature type="domain" description="DNA repair metallo-beta-lactamase" evidence="17">
    <location>
        <begin position="338"/>
        <end position="370"/>
    </location>
</feature>
<dbReference type="PANTHER" id="PTHR23240:SF26">
    <property type="entry name" value="5' EXONUCLEASE APOLLO"/>
    <property type="match status" value="1"/>
</dbReference>
<keyword evidence="7" id="KW-0540">Nuclease</keyword>
<evidence type="ECO:0000256" key="9">
    <source>
        <dbReference type="ARBA" id="ARBA00022801"/>
    </source>
</evidence>
<dbReference type="GO" id="GO:0003684">
    <property type="term" value="F:damaged DNA binding"/>
    <property type="evidence" value="ECO:0007669"/>
    <property type="project" value="TreeGrafter"/>
</dbReference>
<gene>
    <name evidence="18" type="ORF">MSPICULIGERA_LOCUS4290</name>
</gene>
<feature type="region of interest" description="Disordered" evidence="16">
    <location>
        <begin position="1"/>
        <end position="27"/>
    </location>
</feature>
<evidence type="ECO:0000256" key="16">
    <source>
        <dbReference type="SAM" id="MobiDB-lite"/>
    </source>
</evidence>
<keyword evidence="8" id="KW-0227">DNA damage</keyword>
<dbReference type="AlphaFoldDB" id="A0AA36FSS1"/>
<feature type="compositionally biased region" description="Polar residues" evidence="16">
    <location>
        <begin position="16"/>
        <end position="27"/>
    </location>
</feature>
<evidence type="ECO:0000256" key="2">
    <source>
        <dbReference type="ARBA" id="ARBA00004123"/>
    </source>
</evidence>
<sequence>MVKKFPVGGGAGDPNLSESLSETSNVTLNEGDDSAECSFSYTPIQPFSQELISRDRIGRELFAVDLFRVKKKILYHFLTHGHQDHYGSIGKNWNRPIYCTPTTAALLPHLTRRRTGQQFIRESGVREELMQRLQLGVAQDFDNFRVTALDANHCLGAAMLLFEGEDPIFQDGPILFTGDIRADRTLMERFETNAGYKRLSQLKLGHIFLDDTYLCDEAEHFPARDELIPKIVDLARTFSPTLKLLLPLHKLGKEDVLVAVARGLKEKICLDPGRWESRELLFPPEDLEYFVGEEDPQDARIFVCLRRRCGEVYQHLFSQGIDAVVINLTKQKISLSRHIHESICYNFPYSDHSSYTELVSFCSRLRTKFLHPWSGKVDVEHPRWKRLRSACTSDTFAEPPAAKQRRLADSLTADLEEIDCTTTIPISVNGIDMNGFAPALKGAK</sequence>
<dbReference type="GO" id="GO:0035312">
    <property type="term" value="F:5'-3' DNA exonuclease activity"/>
    <property type="evidence" value="ECO:0007669"/>
    <property type="project" value="TreeGrafter"/>
</dbReference>
<evidence type="ECO:0000256" key="12">
    <source>
        <dbReference type="ARBA" id="ARBA00023242"/>
    </source>
</evidence>
<feature type="non-terminal residue" evidence="18">
    <location>
        <position position="444"/>
    </location>
</feature>
<keyword evidence="9" id="KW-0378">Hydrolase</keyword>
<protein>
    <recommendedName>
        <fullName evidence="13">5' exonuclease Apollo</fullName>
        <ecNumber evidence="5">3.5.2.6</ecNumber>
    </recommendedName>
    <alternativeName>
        <fullName evidence="14">DNA cross-link repair 1B protein</fullName>
    </alternativeName>
    <alternativeName>
        <fullName evidence="15">SNM1 homolog B</fullName>
    </alternativeName>
</protein>